<name>A0A934X3Y7_9MICO</name>
<evidence type="ECO:0000259" key="6">
    <source>
        <dbReference type="Pfam" id="PF01258"/>
    </source>
</evidence>
<dbReference type="Proteomes" id="UP000886632">
    <property type="component" value="Unassembled WGS sequence"/>
</dbReference>
<dbReference type="EMBL" id="JADKGK010000026">
    <property type="protein sequence ID" value="MBL0005369.1"/>
    <property type="molecule type" value="Genomic_DNA"/>
</dbReference>
<dbReference type="GO" id="GO:0008270">
    <property type="term" value="F:zinc ion binding"/>
    <property type="evidence" value="ECO:0007669"/>
    <property type="project" value="UniProtKB-KW"/>
</dbReference>
<evidence type="ECO:0000313" key="7">
    <source>
        <dbReference type="EMBL" id="MBK6300607.1"/>
    </source>
</evidence>
<accession>A0A934X3Y7</accession>
<dbReference type="SUPFAM" id="SSF57716">
    <property type="entry name" value="Glucocorticoid receptor-like (DNA-binding domain)"/>
    <property type="match status" value="1"/>
</dbReference>
<dbReference type="PROSITE" id="PS51128">
    <property type="entry name" value="ZF_DKSA_2"/>
    <property type="match status" value="1"/>
</dbReference>
<dbReference type="EMBL" id="JADIXZ010000004">
    <property type="protein sequence ID" value="MBK6300607.1"/>
    <property type="molecule type" value="Genomic_DNA"/>
</dbReference>
<protein>
    <submittedName>
        <fullName evidence="7">TraR/DksA C4-type zinc finger protein</fullName>
    </submittedName>
</protein>
<keyword evidence="3" id="KW-0862">Zinc</keyword>
<dbReference type="PANTHER" id="PTHR33823:SF2">
    <property type="entry name" value="RNA POLYMERASE-BINDING TRANSCRIPTION FACTOR DKSA"/>
    <property type="match status" value="1"/>
</dbReference>
<evidence type="ECO:0000256" key="3">
    <source>
        <dbReference type="ARBA" id="ARBA00022833"/>
    </source>
</evidence>
<dbReference type="Pfam" id="PF01258">
    <property type="entry name" value="zf-dskA_traR"/>
    <property type="match status" value="1"/>
</dbReference>
<evidence type="ECO:0000313" key="9">
    <source>
        <dbReference type="EMBL" id="MBL0005369.1"/>
    </source>
</evidence>
<dbReference type="InterPro" id="IPR020458">
    <property type="entry name" value="Znf_DskA_TraR_CS"/>
</dbReference>
<dbReference type="Proteomes" id="UP000718281">
    <property type="component" value="Unassembled WGS sequence"/>
</dbReference>
<evidence type="ECO:0000313" key="8">
    <source>
        <dbReference type="EMBL" id="MBK7272957.1"/>
    </source>
</evidence>
<sequence length="129" mass="14312">MPPVREDEEPWTEAELREVRQEIERDIARGLADIATAEEDLQGLIWDAGDGSGDDQADAGAKTYEREQEISLANISRDKLAQNRHALERLDNGSYGICEACGLPIGKFRLQAAPRATLCRSCKEKAERA</sequence>
<dbReference type="InterPro" id="IPR037187">
    <property type="entry name" value="DnaK_N"/>
</dbReference>
<evidence type="ECO:0000256" key="1">
    <source>
        <dbReference type="ARBA" id="ARBA00022723"/>
    </source>
</evidence>
<feature type="domain" description="Zinc finger DksA/TraR C4-type" evidence="6">
    <location>
        <begin position="93"/>
        <end position="128"/>
    </location>
</feature>
<dbReference type="PROSITE" id="PS01102">
    <property type="entry name" value="ZF_DKSA_1"/>
    <property type="match status" value="1"/>
</dbReference>
<dbReference type="Proteomes" id="UP000726105">
    <property type="component" value="Unassembled WGS sequence"/>
</dbReference>
<keyword evidence="1" id="KW-0479">Metal-binding</keyword>
<dbReference type="SUPFAM" id="SSF109635">
    <property type="entry name" value="DnaK suppressor protein DksA, alpha-hairpin domain"/>
    <property type="match status" value="1"/>
</dbReference>
<feature type="region of interest" description="Disordered" evidence="5">
    <location>
        <begin position="45"/>
        <end position="64"/>
    </location>
</feature>
<organism evidence="7 10">
    <name type="scientific">Candidatus Phosphoribacter hodrii</name>
    <dbReference type="NCBI Taxonomy" id="2953743"/>
    <lineage>
        <taxon>Bacteria</taxon>
        <taxon>Bacillati</taxon>
        <taxon>Actinomycetota</taxon>
        <taxon>Actinomycetes</taxon>
        <taxon>Micrococcales</taxon>
        <taxon>Dermatophilaceae</taxon>
        <taxon>Candidatus Phosphoribacter</taxon>
    </lineage>
</organism>
<feature type="zinc finger region" description="dksA C4-type" evidence="4">
    <location>
        <begin position="98"/>
        <end position="122"/>
    </location>
</feature>
<comment type="caution">
    <text evidence="7">The sequence shown here is derived from an EMBL/GenBank/DDBJ whole genome shotgun (WGS) entry which is preliminary data.</text>
</comment>
<reference evidence="10 11" key="1">
    <citation type="submission" date="2020-10" db="EMBL/GenBank/DDBJ databases">
        <title>Connecting structure to function with the recovery of over 1000 high-quality activated sludge metagenome-assembled genomes encoding full-length rRNA genes using long-read sequencing.</title>
        <authorList>
            <person name="Singleton C.M."/>
            <person name="Petriglieri F."/>
            <person name="Kristensen J.M."/>
            <person name="Kirkegaard R.H."/>
            <person name="Michaelsen T.Y."/>
            <person name="Andersen M.H."/>
            <person name="Karst S.M."/>
            <person name="Dueholm M.S."/>
            <person name="Nielsen P.H."/>
            <person name="Albertsen M."/>
        </authorList>
    </citation>
    <scope>NUCLEOTIDE SEQUENCE [LARGE SCALE GENOMIC DNA]</scope>
    <source>
        <strain evidence="7">AalE_18-Q3-R2-46_BAT3C.188</strain>
        <strain evidence="8">Ega_18-Q3-R5-49_MAXAC.001</strain>
        <strain evidence="9">Ribe_18-Q3-R11-54_MAXAC.001</strain>
    </source>
</reference>
<dbReference type="AlphaFoldDB" id="A0A934X3Y7"/>
<proteinExistence type="predicted"/>
<dbReference type="PANTHER" id="PTHR33823">
    <property type="entry name" value="RNA POLYMERASE-BINDING TRANSCRIPTION FACTOR DKSA-RELATED"/>
    <property type="match status" value="1"/>
</dbReference>
<keyword evidence="2" id="KW-0863">Zinc-finger</keyword>
<dbReference type="EMBL" id="JADJIB010000002">
    <property type="protein sequence ID" value="MBK7272957.1"/>
    <property type="molecule type" value="Genomic_DNA"/>
</dbReference>
<dbReference type="Gene3D" id="1.20.120.910">
    <property type="entry name" value="DksA, coiled-coil domain"/>
    <property type="match status" value="1"/>
</dbReference>
<gene>
    <name evidence="7" type="ORF">IPF40_05990</name>
    <name evidence="8" type="ORF">IPI13_07220</name>
    <name evidence="9" type="ORF">IPP00_15815</name>
</gene>
<evidence type="ECO:0000256" key="4">
    <source>
        <dbReference type="PROSITE-ProRule" id="PRU00510"/>
    </source>
</evidence>
<evidence type="ECO:0000256" key="2">
    <source>
        <dbReference type="ARBA" id="ARBA00022771"/>
    </source>
</evidence>
<evidence type="ECO:0000313" key="11">
    <source>
        <dbReference type="Proteomes" id="UP000726105"/>
    </source>
</evidence>
<evidence type="ECO:0000256" key="5">
    <source>
        <dbReference type="SAM" id="MobiDB-lite"/>
    </source>
</evidence>
<dbReference type="InterPro" id="IPR000962">
    <property type="entry name" value="Znf_DskA_TraR"/>
</dbReference>
<evidence type="ECO:0000313" key="10">
    <source>
        <dbReference type="Proteomes" id="UP000718281"/>
    </source>
</evidence>